<evidence type="ECO:0000313" key="1">
    <source>
        <dbReference type="EMBL" id="GMH96446.1"/>
    </source>
</evidence>
<organism evidence="1 2">
    <name type="scientific">Triparma strigata</name>
    <dbReference type="NCBI Taxonomy" id="1606541"/>
    <lineage>
        <taxon>Eukaryota</taxon>
        <taxon>Sar</taxon>
        <taxon>Stramenopiles</taxon>
        <taxon>Ochrophyta</taxon>
        <taxon>Bolidophyceae</taxon>
        <taxon>Parmales</taxon>
        <taxon>Triparmaceae</taxon>
        <taxon>Triparma</taxon>
    </lineage>
</organism>
<dbReference type="OrthoDB" id="273823at2759"/>
<dbReference type="EMBL" id="BRXY01000468">
    <property type="protein sequence ID" value="GMH96446.1"/>
    <property type="molecule type" value="Genomic_DNA"/>
</dbReference>
<keyword evidence="2" id="KW-1185">Reference proteome</keyword>
<dbReference type="SUPFAM" id="SSF52833">
    <property type="entry name" value="Thioredoxin-like"/>
    <property type="match status" value="1"/>
</dbReference>
<evidence type="ECO:0000313" key="2">
    <source>
        <dbReference type="Proteomes" id="UP001165085"/>
    </source>
</evidence>
<evidence type="ECO:0008006" key="3">
    <source>
        <dbReference type="Google" id="ProtNLM"/>
    </source>
</evidence>
<protein>
    <recommendedName>
        <fullName evidence="3">Thioredoxin domain-containing protein</fullName>
    </recommendedName>
</protein>
<dbReference type="AlphaFoldDB" id="A0A9W7BS32"/>
<accession>A0A9W7BS32</accession>
<sequence length="155" mass="17658">MPSLLNLPLTDLHTAEDTDISTIASNSTGIIIDFWTTKCTRCPAALDKLHALSLDPLYAKYTFLSIVCDALDPARDILHADKDVKWPNIRHLFTPVESKELAKAHYGFNQVPFYVVYEDGEVKQASNKVDFEALVKPAYEEEKKEEREFCMDEDF</sequence>
<reference evidence="2" key="1">
    <citation type="journal article" date="2023" name="Commun. Biol.">
        <title>Genome analysis of Parmales, the sister group of diatoms, reveals the evolutionary specialization of diatoms from phago-mixotrophs to photoautotrophs.</title>
        <authorList>
            <person name="Ban H."/>
            <person name="Sato S."/>
            <person name="Yoshikawa S."/>
            <person name="Yamada K."/>
            <person name="Nakamura Y."/>
            <person name="Ichinomiya M."/>
            <person name="Sato N."/>
            <person name="Blanc-Mathieu R."/>
            <person name="Endo H."/>
            <person name="Kuwata A."/>
            <person name="Ogata H."/>
        </authorList>
    </citation>
    <scope>NUCLEOTIDE SEQUENCE [LARGE SCALE GENOMIC DNA]</scope>
    <source>
        <strain evidence="2">NIES 3701</strain>
    </source>
</reference>
<dbReference type="Proteomes" id="UP001165085">
    <property type="component" value="Unassembled WGS sequence"/>
</dbReference>
<comment type="caution">
    <text evidence="1">The sequence shown here is derived from an EMBL/GenBank/DDBJ whole genome shotgun (WGS) entry which is preliminary data.</text>
</comment>
<name>A0A9W7BS32_9STRA</name>
<proteinExistence type="predicted"/>
<dbReference type="Gene3D" id="3.40.30.10">
    <property type="entry name" value="Glutaredoxin"/>
    <property type="match status" value="1"/>
</dbReference>
<dbReference type="InterPro" id="IPR036249">
    <property type="entry name" value="Thioredoxin-like_sf"/>
</dbReference>
<gene>
    <name evidence="1" type="ORF">TrST_g14205</name>
</gene>